<comment type="caution">
    <text evidence="1">The sequence shown here is derived from an EMBL/GenBank/DDBJ whole genome shotgun (WGS) entry which is preliminary data.</text>
</comment>
<proteinExistence type="predicted"/>
<gene>
    <name evidence="1" type="ORF">PSON_ATCC_30995.1.T0760251</name>
</gene>
<evidence type="ECO:0000313" key="1">
    <source>
        <dbReference type="EMBL" id="CAD8101908.1"/>
    </source>
</evidence>
<dbReference type="Proteomes" id="UP000692954">
    <property type="component" value="Unassembled WGS sequence"/>
</dbReference>
<dbReference type="AlphaFoldDB" id="A0A8S1PHK9"/>
<name>A0A8S1PHK9_9CILI</name>
<sequence>MLFQLNESEEIYSFENEEEIQKAIKFDKIGEVILDYKYKSITYQINRIKCIRLSDFIFWIQSDFIRIHLGQLLCLIFDLINKVQIMESQGIEHYYLDLNRIWLKLQENSYPSIIYQFLYYHIHFTGYQSPFYEKKDSSLPIKASIKIKEIIQIIIYRCFNRIHLKWTDPRKREELYNAIIKPIMDLCKQNSSSIFQINIQIQETLNQYKYQDDKKNNIVQSLQIDDNVADFIGSQREKAISKVKKDLNDLIEFGSQYRQIGIDFLLQQQIPIISKHLESYSKVKLEYFIQAQQQGNNLQKREIKIKQILQQKVQILIPESLKKYDEYFKFEITKQEIGTLEQEIITSVLKSQQVQYFNNTYWLHSNNQHIDDFIFAAIPKIINQYVDDKIEEMITYKNLRLIDEFF</sequence>
<accession>A0A8S1PHK9</accession>
<protein>
    <submittedName>
        <fullName evidence="1">Uncharacterized protein</fullName>
    </submittedName>
</protein>
<evidence type="ECO:0000313" key="2">
    <source>
        <dbReference type="Proteomes" id="UP000692954"/>
    </source>
</evidence>
<dbReference type="EMBL" id="CAJJDN010000076">
    <property type="protein sequence ID" value="CAD8101908.1"/>
    <property type="molecule type" value="Genomic_DNA"/>
</dbReference>
<organism evidence="1 2">
    <name type="scientific">Paramecium sonneborni</name>
    <dbReference type="NCBI Taxonomy" id="65129"/>
    <lineage>
        <taxon>Eukaryota</taxon>
        <taxon>Sar</taxon>
        <taxon>Alveolata</taxon>
        <taxon>Ciliophora</taxon>
        <taxon>Intramacronucleata</taxon>
        <taxon>Oligohymenophorea</taxon>
        <taxon>Peniculida</taxon>
        <taxon>Parameciidae</taxon>
        <taxon>Paramecium</taxon>
    </lineage>
</organism>
<reference evidence="1" key="1">
    <citation type="submission" date="2021-01" db="EMBL/GenBank/DDBJ databases">
        <authorList>
            <consortium name="Genoscope - CEA"/>
            <person name="William W."/>
        </authorList>
    </citation>
    <scope>NUCLEOTIDE SEQUENCE</scope>
</reference>
<keyword evidence="2" id="KW-1185">Reference proteome</keyword>